<dbReference type="GO" id="GO:0005886">
    <property type="term" value="C:plasma membrane"/>
    <property type="evidence" value="ECO:0007669"/>
    <property type="project" value="UniProtKB-SubCell"/>
</dbReference>
<dbReference type="Proteomes" id="UP000073601">
    <property type="component" value="Unassembled WGS sequence"/>
</dbReference>
<keyword evidence="2" id="KW-1003">Cell membrane</keyword>
<proteinExistence type="predicted"/>
<organism evidence="8 9">
    <name type="scientific">Grimontia marina</name>
    <dbReference type="NCBI Taxonomy" id="646534"/>
    <lineage>
        <taxon>Bacteria</taxon>
        <taxon>Pseudomonadati</taxon>
        <taxon>Pseudomonadota</taxon>
        <taxon>Gammaproteobacteria</taxon>
        <taxon>Vibrionales</taxon>
        <taxon>Vibrionaceae</taxon>
        <taxon>Grimontia</taxon>
    </lineage>
</organism>
<protein>
    <submittedName>
        <fullName evidence="8">ABC-2 family transporter protein</fullName>
    </submittedName>
</protein>
<dbReference type="PANTHER" id="PTHR30294:SF46">
    <property type="entry name" value="ABC TRANSPORTER PERMEASE"/>
    <property type="match status" value="1"/>
</dbReference>
<keyword evidence="3 6" id="KW-0812">Transmembrane</keyword>
<evidence type="ECO:0000256" key="4">
    <source>
        <dbReference type="ARBA" id="ARBA00022989"/>
    </source>
</evidence>
<feature type="transmembrane region" description="Helical" evidence="6">
    <location>
        <begin position="218"/>
        <end position="237"/>
    </location>
</feature>
<feature type="transmembrane region" description="Helical" evidence="6">
    <location>
        <begin position="343"/>
        <end position="361"/>
    </location>
</feature>
<feature type="transmembrane region" description="Helical" evidence="6">
    <location>
        <begin position="185"/>
        <end position="206"/>
    </location>
</feature>
<evidence type="ECO:0000256" key="5">
    <source>
        <dbReference type="ARBA" id="ARBA00023136"/>
    </source>
</evidence>
<name>A0A128FJJ5_9GAMM</name>
<evidence type="ECO:0000259" key="7">
    <source>
        <dbReference type="Pfam" id="PF12698"/>
    </source>
</evidence>
<sequence length="371" mass="40056">MSWTALFKQELKALFTNPAVVFTVFGGIIIYSLLYPLPYENQLPRELRVAVVDHDNSQESRTFVRMLDATPQLSVAMRLGTETETSAQIADGNIEGVVVVPQHFYRDLLMGKSPVISVGGDASFFLTYATIVEGVVNAGSALGAQVKATRAMMHDTPMEAATKQVTPFSLNIVPVFNPTTGYGNYVVPGVFILILQQTLLIASGMLASVNPHNGARNLIARTSILTAIYSVMAMYYLGASLEINGVNRLAEPVNLIIIMMPFLLATIGLGTVIGKCLSRPEIITLTVLLSSMPLLFTSGFVWPSSELPVWLNALAQFAPSTPAIQATIQLNQMGATIQSQLGHLYQLWLLTAIFGAIAILANPRSAPNSVQ</sequence>
<dbReference type="Pfam" id="PF12698">
    <property type="entry name" value="ABC2_membrane_3"/>
    <property type="match status" value="1"/>
</dbReference>
<evidence type="ECO:0000256" key="6">
    <source>
        <dbReference type="SAM" id="Phobius"/>
    </source>
</evidence>
<feature type="transmembrane region" description="Helical" evidence="6">
    <location>
        <begin position="282"/>
        <end position="302"/>
    </location>
</feature>
<dbReference type="InterPro" id="IPR013525">
    <property type="entry name" value="ABC2_TM"/>
</dbReference>
<dbReference type="OrthoDB" id="9811522at2"/>
<dbReference type="GO" id="GO:0140359">
    <property type="term" value="F:ABC-type transporter activity"/>
    <property type="evidence" value="ECO:0007669"/>
    <property type="project" value="InterPro"/>
</dbReference>
<feature type="transmembrane region" description="Helical" evidence="6">
    <location>
        <begin position="249"/>
        <end position="270"/>
    </location>
</feature>
<evidence type="ECO:0000313" key="8">
    <source>
        <dbReference type="EMBL" id="CZF86484.1"/>
    </source>
</evidence>
<evidence type="ECO:0000256" key="2">
    <source>
        <dbReference type="ARBA" id="ARBA00022475"/>
    </source>
</evidence>
<accession>A0A128FJJ5</accession>
<keyword evidence="4 6" id="KW-1133">Transmembrane helix</keyword>
<dbReference type="RefSeq" id="WP_062714405.1">
    <property type="nucleotide sequence ID" value="NZ_CAWRCI010000067.1"/>
</dbReference>
<dbReference type="PANTHER" id="PTHR30294">
    <property type="entry name" value="MEMBRANE COMPONENT OF ABC TRANSPORTER YHHJ-RELATED"/>
    <property type="match status" value="1"/>
</dbReference>
<reference evidence="9" key="1">
    <citation type="submission" date="2016-02" db="EMBL/GenBank/DDBJ databases">
        <authorList>
            <person name="Rodrigo-Torres Lidia"/>
            <person name="Arahal R.David."/>
        </authorList>
    </citation>
    <scope>NUCLEOTIDE SEQUENCE [LARGE SCALE GENOMIC DNA]</scope>
    <source>
        <strain evidence="9">CECT 8713</strain>
    </source>
</reference>
<evidence type="ECO:0000256" key="3">
    <source>
        <dbReference type="ARBA" id="ARBA00022692"/>
    </source>
</evidence>
<dbReference type="AlphaFoldDB" id="A0A128FJJ5"/>
<keyword evidence="5 6" id="KW-0472">Membrane</keyword>
<comment type="subcellular location">
    <subcellularLocation>
        <location evidence="1">Cell membrane</location>
        <topology evidence="1">Multi-pass membrane protein</topology>
    </subcellularLocation>
</comment>
<dbReference type="InterPro" id="IPR051449">
    <property type="entry name" value="ABC-2_transporter_component"/>
</dbReference>
<dbReference type="EMBL" id="FIZY01000067">
    <property type="protein sequence ID" value="CZF86484.1"/>
    <property type="molecule type" value="Genomic_DNA"/>
</dbReference>
<feature type="domain" description="ABC-2 type transporter transmembrane" evidence="7">
    <location>
        <begin position="21"/>
        <end position="360"/>
    </location>
</feature>
<gene>
    <name evidence="8" type="ORF">GMA8713_04518</name>
</gene>
<dbReference type="Gene3D" id="3.40.1710.10">
    <property type="entry name" value="abc type-2 transporter like domain"/>
    <property type="match status" value="1"/>
</dbReference>
<feature type="transmembrane region" description="Helical" evidence="6">
    <location>
        <begin position="12"/>
        <end position="34"/>
    </location>
</feature>
<keyword evidence="9" id="KW-1185">Reference proteome</keyword>
<evidence type="ECO:0000313" key="9">
    <source>
        <dbReference type="Proteomes" id="UP000073601"/>
    </source>
</evidence>
<evidence type="ECO:0000256" key="1">
    <source>
        <dbReference type="ARBA" id="ARBA00004651"/>
    </source>
</evidence>